<dbReference type="EnsemblMetazoa" id="ADIR000661-RA">
    <property type="protein sequence ID" value="ADIR000661-PA"/>
    <property type="gene ID" value="ADIR000661"/>
</dbReference>
<dbReference type="VEuPathDB" id="VectorBase:ADIR000661"/>
<reference evidence="2" key="2">
    <citation type="submission" date="2020-05" db="UniProtKB">
        <authorList>
            <consortium name="EnsemblMetazoa"/>
        </authorList>
    </citation>
    <scope>IDENTIFICATION</scope>
    <source>
        <strain evidence="2">WRAIR2</strain>
    </source>
</reference>
<keyword evidence="3" id="KW-1185">Reference proteome</keyword>
<dbReference type="PROSITE" id="PS51257">
    <property type="entry name" value="PROKAR_LIPOPROTEIN"/>
    <property type="match status" value="1"/>
</dbReference>
<proteinExistence type="predicted"/>
<keyword evidence="1" id="KW-0732">Signal</keyword>
<organism evidence="2 3">
    <name type="scientific">Anopheles dirus</name>
    <dbReference type="NCBI Taxonomy" id="7168"/>
    <lineage>
        <taxon>Eukaryota</taxon>
        <taxon>Metazoa</taxon>
        <taxon>Ecdysozoa</taxon>
        <taxon>Arthropoda</taxon>
        <taxon>Hexapoda</taxon>
        <taxon>Insecta</taxon>
        <taxon>Pterygota</taxon>
        <taxon>Neoptera</taxon>
        <taxon>Endopterygota</taxon>
        <taxon>Diptera</taxon>
        <taxon>Nematocera</taxon>
        <taxon>Culicoidea</taxon>
        <taxon>Culicidae</taxon>
        <taxon>Anophelinae</taxon>
        <taxon>Anopheles</taxon>
    </lineage>
</organism>
<name>A0A182MZ56_9DIPT</name>
<protein>
    <submittedName>
        <fullName evidence="2">Uncharacterized protein</fullName>
    </submittedName>
</protein>
<accession>A0A182MZ56</accession>
<evidence type="ECO:0000256" key="1">
    <source>
        <dbReference type="SAM" id="SignalP"/>
    </source>
</evidence>
<reference evidence="3" key="1">
    <citation type="submission" date="2013-03" db="EMBL/GenBank/DDBJ databases">
        <title>The Genome Sequence of Anopheles dirus WRAIR2.</title>
        <authorList>
            <consortium name="The Broad Institute Genomics Platform"/>
            <person name="Neafsey D.E."/>
            <person name="Walton C."/>
            <person name="Walker B."/>
            <person name="Young S.K."/>
            <person name="Zeng Q."/>
            <person name="Gargeya S."/>
            <person name="Fitzgerald M."/>
            <person name="Haas B."/>
            <person name="Abouelleil A."/>
            <person name="Allen A.W."/>
            <person name="Alvarado L."/>
            <person name="Arachchi H.M."/>
            <person name="Berlin A.M."/>
            <person name="Chapman S.B."/>
            <person name="Gainer-Dewar J."/>
            <person name="Goldberg J."/>
            <person name="Griggs A."/>
            <person name="Gujja S."/>
            <person name="Hansen M."/>
            <person name="Howarth C."/>
            <person name="Imamovic A."/>
            <person name="Ireland A."/>
            <person name="Larimer J."/>
            <person name="McCowan C."/>
            <person name="Murphy C."/>
            <person name="Pearson M."/>
            <person name="Poon T.W."/>
            <person name="Priest M."/>
            <person name="Roberts A."/>
            <person name="Saif S."/>
            <person name="Shea T."/>
            <person name="Sisk P."/>
            <person name="Sykes S."/>
            <person name="Wortman J."/>
            <person name="Nusbaum C."/>
            <person name="Birren B."/>
        </authorList>
    </citation>
    <scope>NUCLEOTIDE SEQUENCE [LARGE SCALE GENOMIC DNA]</scope>
    <source>
        <strain evidence="3">WRAIR2</strain>
    </source>
</reference>
<feature type="chain" id="PRO_5008129149" evidence="1">
    <location>
        <begin position="20"/>
        <end position="89"/>
    </location>
</feature>
<feature type="signal peptide" evidence="1">
    <location>
        <begin position="1"/>
        <end position="19"/>
    </location>
</feature>
<evidence type="ECO:0000313" key="3">
    <source>
        <dbReference type="Proteomes" id="UP000075884"/>
    </source>
</evidence>
<dbReference type="Proteomes" id="UP000075884">
    <property type="component" value="Unassembled WGS sequence"/>
</dbReference>
<sequence length="89" mass="9330">MKFVVPLFVVVLLACVAYGLPVGNEDEPEAPPASVDVDVAKVAALAKELADLIDGPQKASVIDGPKVCPDGQKLDQQGKCRPVVGWSVF</sequence>
<dbReference type="AlphaFoldDB" id="A0A182MZ56"/>
<evidence type="ECO:0000313" key="2">
    <source>
        <dbReference type="EnsemblMetazoa" id="ADIR000661-PA"/>
    </source>
</evidence>